<comment type="caution">
    <text evidence="3">The sequence shown here is derived from an EMBL/GenBank/DDBJ whole genome shotgun (WGS) entry which is preliminary data.</text>
</comment>
<gene>
    <name evidence="3" type="ORF">NLJ89_g8724</name>
</gene>
<name>A0A9W8MSI0_9AGAR</name>
<protein>
    <submittedName>
        <fullName evidence="3">Uncharacterized protein</fullName>
    </submittedName>
</protein>
<feature type="region of interest" description="Disordered" evidence="1">
    <location>
        <begin position="1"/>
        <end position="59"/>
    </location>
</feature>
<keyword evidence="2" id="KW-1133">Transmembrane helix</keyword>
<dbReference type="AlphaFoldDB" id="A0A9W8MSI0"/>
<reference evidence="3" key="1">
    <citation type="submission" date="2022-07" db="EMBL/GenBank/DDBJ databases">
        <title>Genome Sequence of Agrocybe chaxingu.</title>
        <authorList>
            <person name="Buettner E."/>
        </authorList>
    </citation>
    <scope>NUCLEOTIDE SEQUENCE</scope>
    <source>
        <strain evidence="3">MP-N11</strain>
    </source>
</reference>
<keyword evidence="2" id="KW-0472">Membrane</keyword>
<sequence>MRIVPPGGSHQTWAGRPQPAAPTEAPVSISISFPMEEERPKSEVPPGSSGPKPDAGAAGPTRARNWIIFIVGMAFVVIFAAFFSLRGTGLVRLVSALTYGEPLDGPRGDVSGLDEFMTREVLRGLICD</sequence>
<keyword evidence="2" id="KW-0812">Transmembrane</keyword>
<evidence type="ECO:0000256" key="2">
    <source>
        <dbReference type="SAM" id="Phobius"/>
    </source>
</evidence>
<evidence type="ECO:0000256" key="1">
    <source>
        <dbReference type="SAM" id="MobiDB-lite"/>
    </source>
</evidence>
<proteinExistence type="predicted"/>
<accession>A0A9W8MSI0</accession>
<organism evidence="3 4">
    <name type="scientific">Agrocybe chaxingu</name>
    <dbReference type="NCBI Taxonomy" id="84603"/>
    <lineage>
        <taxon>Eukaryota</taxon>
        <taxon>Fungi</taxon>
        <taxon>Dikarya</taxon>
        <taxon>Basidiomycota</taxon>
        <taxon>Agaricomycotina</taxon>
        <taxon>Agaricomycetes</taxon>
        <taxon>Agaricomycetidae</taxon>
        <taxon>Agaricales</taxon>
        <taxon>Agaricineae</taxon>
        <taxon>Strophariaceae</taxon>
        <taxon>Agrocybe</taxon>
    </lineage>
</organism>
<dbReference type="EMBL" id="JANKHO010001229">
    <property type="protein sequence ID" value="KAJ3502797.1"/>
    <property type="molecule type" value="Genomic_DNA"/>
</dbReference>
<dbReference type="Proteomes" id="UP001148786">
    <property type="component" value="Unassembled WGS sequence"/>
</dbReference>
<evidence type="ECO:0000313" key="4">
    <source>
        <dbReference type="Proteomes" id="UP001148786"/>
    </source>
</evidence>
<feature type="transmembrane region" description="Helical" evidence="2">
    <location>
        <begin position="66"/>
        <end position="85"/>
    </location>
</feature>
<evidence type="ECO:0000313" key="3">
    <source>
        <dbReference type="EMBL" id="KAJ3502797.1"/>
    </source>
</evidence>
<keyword evidence="4" id="KW-1185">Reference proteome</keyword>